<dbReference type="Proteomes" id="UP000285768">
    <property type="component" value="Chromosome"/>
</dbReference>
<dbReference type="EMBL" id="CP035037">
    <property type="protein sequence ID" value="QAB18855.1"/>
    <property type="molecule type" value="Genomic_DNA"/>
</dbReference>
<name>A0ABX5QIV1_9MICO</name>
<evidence type="ECO:0000313" key="4">
    <source>
        <dbReference type="Proteomes" id="UP000285768"/>
    </source>
</evidence>
<evidence type="ECO:0000256" key="2">
    <source>
        <dbReference type="SAM" id="Phobius"/>
    </source>
</evidence>
<keyword evidence="2" id="KW-0472">Membrane</keyword>
<keyword evidence="2" id="KW-1133">Transmembrane helix</keyword>
<sequence>MIGRLFGTVTTIVLVIAAVGLAAWFGYSAATGATLIAFRTGSMSPTMPQGAIAVTVPVPASELEVGDVVTVQRAGEETPVTHRVVEIGPALIGEATAVDIRAAAPGSGPPDLSSPEARRIVMQGDDNDTPDHLPYALEDGRRVVFALPHAGAALMTAQTPIGMGALILTAGVLVVWAFWPRTPRELEEPAAGGTAAIGADPAALGADSTVRAAGIADPPPRAADPVARARHAEGARR</sequence>
<feature type="transmembrane region" description="Helical" evidence="2">
    <location>
        <begin position="161"/>
        <end position="179"/>
    </location>
</feature>
<organism evidence="3 4">
    <name type="scientific">Leucobacter muris</name>
    <dbReference type="NCBI Taxonomy" id="1935379"/>
    <lineage>
        <taxon>Bacteria</taxon>
        <taxon>Bacillati</taxon>
        <taxon>Actinomycetota</taxon>
        <taxon>Actinomycetes</taxon>
        <taxon>Micrococcales</taxon>
        <taxon>Microbacteriaceae</taxon>
        <taxon>Leucobacter</taxon>
    </lineage>
</organism>
<feature type="region of interest" description="Disordered" evidence="1">
    <location>
        <begin position="209"/>
        <end position="237"/>
    </location>
</feature>
<keyword evidence="4" id="KW-1185">Reference proteome</keyword>
<feature type="transmembrane region" description="Helical" evidence="2">
    <location>
        <begin position="12"/>
        <end position="38"/>
    </location>
</feature>
<proteinExistence type="predicted"/>
<accession>A0ABX5QIV1</accession>
<evidence type="ECO:0000256" key="1">
    <source>
        <dbReference type="SAM" id="MobiDB-lite"/>
    </source>
</evidence>
<protein>
    <recommendedName>
        <fullName evidence="5">Signal peptidase I</fullName>
    </recommendedName>
</protein>
<evidence type="ECO:0008006" key="5">
    <source>
        <dbReference type="Google" id="ProtNLM"/>
    </source>
</evidence>
<dbReference type="InterPro" id="IPR019533">
    <property type="entry name" value="Peptidase_S26"/>
</dbReference>
<dbReference type="CDD" id="cd06530">
    <property type="entry name" value="S26_SPase_I"/>
    <property type="match status" value="1"/>
</dbReference>
<gene>
    <name evidence="3" type="ORF">Leucomu_13870</name>
</gene>
<evidence type="ECO:0000313" key="3">
    <source>
        <dbReference type="EMBL" id="QAB18855.1"/>
    </source>
</evidence>
<keyword evidence="2" id="KW-0812">Transmembrane</keyword>
<reference evidence="3 4" key="1">
    <citation type="submission" date="2019-01" db="EMBL/GenBank/DDBJ databases">
        <title>Leucobacter muris sp. nov. isolated from the nose of a laboratory mouse.</title>
        <authorList>
            <person name="Benga L."/>
            <person name="Sproeer C."/>
            <person name="Schumann P."/>
            <person name="Verbarg S."/>
            <person name="Bunk B."/>
            <person name="Engelhardt E."/>
            <person name="Benten P.M."/>
            <person name="Sager M."/>
        </authorList>
    </citation>
    <scope>NUCLEOTIDE SEQUENCE [LARGE SCALE GENOMIC DNA]</scope>
    <source>
        <strain evidence="3 4">DSM 101948</strain>
    </source>
</reference>
<dbReference type="RefSeq" id="WP_128387574.1">
    <property type="nucleotide sequence ID" value="NZ_CP035037.1"/>
</dbReference>